<accession>A0A9P5NTP5</accession>
<reference evidence="2" key="1">
    <citation type="submission" date="2020-11" db="EMBL/GenBank/DDBJ databases">
        <authorList>
            <consortium name="DOE Joint Genome Institute"/>
            <person name="Ahrendt S."/>
            <person name="Riley R."/>
            <person name="Andreopoulos W."/>
            <person name="LaButti K."/>
            <person name="Pangilinan J."/>
            <person name="Ruiz-duenas F.J."/>
            <person name="Barrasa J.M."/>
            <person name="Sanchez-Garcia M."/>
            <person name="Camarero S."/>
            <person name="Miyauchi S."/>
            <person name="Serrano A."/>
            <person name="Linde D."/>
            <person name="Babiker R."/>
            <person name="Drula E."/>
            <person name="Ayuso-Fernandez I."/>
            <person name="Pacheco R."/>
            <person name="Padilla G."/>
            <person name="Ferreira P."/>
            <person name="Barriuso J."/>
            <person name="Kellner H."/>
            <person name="Castanera R."/>
            <person name="Alfaro M."/>
            <person name="Ramirez L."/>
            <person name="Pisabarro A.G."/>
            <person name="Kuo A."/>
            <person name="Tritt A."/>
            <person name="Lipzen A."/>
            <person name="He G."/>
            <person name="Yan M."/>
            <person name="Ng V."/>
            <person name="Cullen D."/>
            <person name="Martin F."/>
            <person name="Rosso M.-N."/>
            <person name="Henrissat B."/>
            <person name="Hibbett D."/>
            <person name="Martinez A.T."/>
            <person name="Grigoriev I.V."/>
        </authorList>
    </citation>
    <scope>NUCLEOTIDE SEQUENCE</scope>
    <source>
        <strain evidence="2">AH 44721</strain>
    </source>
</reference>
<organism evidence="2 3">
    <name type="scientific">Gymnopilus junonius</name>
    <name type="common">Spectacular rustgill mushroom</name>
    <name type="synonym">Gymnopilus spectabilis subsp. junonius</name>
    <dbReference type="NCBI Taxonomy" id="109634"/>
    <lineage>
        <taxon>Eukaryota</taxon>
        <taxon>Fungi</taxon>
        <taxon>Dikarya</taxon>
        <taxon>Basidiomycota</taxon>
        <taxon>Agaricomycotina</taxon>
        <taxon>Agaricomycetes</taxon>
        <taxon>Agaricomycetidae</taxon>
        <taxon>Agaricales</taxon>
        <taxon>Agaricineae</taxon>
        <taxon>Hymenogastraceae</taxon>
        <taxon>Gymnopilus</taxon>
    </lineage>
</organism>
<evidence type="ECO:0000256" key="1">
    <source>
        <dbReference type="SAM" id="MobiDB-lite"/>
    </source>
</evidence>
<proteinExistence type="predicted"/>
<dbReference type="AlphaFoldDB" id="A0A9P5NTP5"/>
<evidence type="ECO:0000313" key="2">
    <source>
        <dbReference type="EMBL" id="KAF8906249.1"/>
    </source>
</evidence>
<name>A0A9P5NTP5_GYMJU</name>
<comment type="caution">
    <text evidence="2">The sequence shown here is derived from an EMBL/GenBank/DDBJ whole genome shotgun (WGS) entry which is preliminary data.</text>
</comment>
<feature type="region of interest" description="Disordered" evidence="1">
    <location>
        <begin position="1"/>
        <end position="141"/>
    </location>
</feature>
<sequence>MKSPLSSPERGPLKCTVTYLDRKKRKRTTSNADIASKSVISSMKPPKTPHTPKESNAKAPASMGAKQVGVTLPGPSPKRPRRSSDDESTGSEVKKASHSESVSAPIRKPKSKAGNSPDSSAKCESISAPVRKPKSKAKSVAADDFDDGASVADSFISTTRIRRNEGERIEYFKNQPECGKLEPHSAECIKCRKIVNLGRKQTYAVRPWEIHRARCDLKPAQVVPDTFDSFKPSSDTGKVQQSSPEVPARIIPTPARRPTEAERKGFLEDDTQIQDLEEHRARCRKCQNWIALSETHAYATGNWVKHKNKCSDAVPSNRVAAAKRKLLLVNDKQVKSFAIRGLSAVSAMPLLNLKEKVITISPNGMNTSLNAPSTFWPISSIATHR</sequence>
<protein>
    <submittedName>
        <fullName evidence="2">Uncharacterized protein</fullName>
    </submittedName>
</protein>
<dbReference type="OrthoDB" id="3262173at2759"/>
<evidence type="ECO:0000313" key="3">
    <source>
        <dbReference type="Proteomes" id="UP000724874"/>
    </source>
</evidence>
<dbReference type="Proteomes" id="UP000724874">
    <property type="component" value="Unassembled WGS sequence"/>
</dbReference>
<feature type="compositionally biased region" description="Polar residues" evidence="1">
    <location>
        <begin position="29"/>
        <end position="41"/>
    </location>
</feature>
<keyword evidence="3" id="KW-1185">Reference proteome</keyword>
<dbReference type="EMBL" id="JADNYJ010000019">
    <property type="protein sequence ID" value="KAF8906249.1"/>
    <property type="molecule type" value="Genomic_DNA"/>
</dbReference>
<gene>
    <name evidence="2" type="ORF">CPB84DRAFT_429337</name>
</gene>